<accession>E0TCW4</accession>
<organism evidence="1 2">
    <name type="scientific">Parvularcula bermudensis (strain ATCC BAA-594 / HTCC2503 / KCTC 12087)</name>
    <dbReference type="NCBI Taxonomy" id="314260"/>
    <lineage>
        <taxon>Bacteria</taxon>
        <taxon>Pseudomonadati</taxon>
        <taxon>Pseudomonadota</taxon>
        <taxon>Alphaproteobacteria</taxon>
        <taxon>Parvularculales</taxon>
        <taxon>Parvularculaceae</taxon>
        <taxon>Parvularcula</taxon>
    </lineage>
</organism>
<dbReference type="MEROPS" id="T03.025"/>
<dbReference type="InterPro" id="IPR052896">
    <property type="entry name" value="GGT-like_enzyme"/>
</dbReference>
<dbReference type="Gene3D" id="1.10.246.130">
    <property type="match status" value="1"/>
</dbReference>
<dbReference type="eggNOG" id="COG0405">
    <property type="taxonomic scope" value="Bacteria"/>
</dbReference>
<proteinExistence type="predicted"/>
<dbReference type="SUPFAM" id="SSF56235">
    <property type="entry name" value="N-terminal nucleophile aminohydrolases (Ntn hydrolases)"/>
    <property type="match status" value="1"/>
</dbReference>
<dbReference type="STRING" id="314260.PB2503_11509"/>
<reference evidence="2" key="1">
    <citation type="submission" date="2010-08" db="EMBL/GenBank/DDBJ databases">
        <title>Genome sequence of Parvularcula bermudensis HTCC2503.</title>
        <authorList>
            <person name="Kang D.-M."/>
            <person name="Oh H.-M."/>
            <person name="Cho J.-C."/>
        </authorList>
    </citation>
    <scope>NUCLEOTIDE SEQUENCE [LARGE SCALE GENOMIC DNA]</scope>
    <source>
        <strain evidence="2">ATCC BAA-594 / HTCC2503 / KCTC 12087</strain>
    </source>
</reference>
<dbReference type="KEGG" id="pbr:PB2503_11509"/>
<dbReference type="EMBL" id="CP002156">
    <property type="protein sequence ID" value="ADM10347.1"/>
    <property type="molecule type" value="Genomic_DNA"/>
</dbReference>
<reference evidence="1 2" key="2">
    <citation type="journal article" date="2011" name="J. Bacteriol.">
        <title>Complete genome sequence of strain HTCC2503T of Parvularcula bermudensis, the type species of the order "Parvularculales" in the class Alphaproteobacteria.</title>
        <authorList>
            <person name="Oh H.M."/>
            <person name="Kang I."/>
            <person name="Vergin K.L."/>
            <person name="Kang D."/>
            <person name="Rhee K.H."/>
            <person name="Giovannoni S.J."/>
            <person name="Cho J.C."/>
        </authorList>
    </citation>
    <scope>NUCLEOTIDE SEQUENCE [LARGE SCALE GENOMIC DNA]</scope>
    <source>
        <strain evidence="2">ATCC BAA-594 / HTCC2503 / KCTC 12087</strain>
    </source>
</reference>
<dbReference type="HOGENOM" id="CLU_014813_3_0_5"/>
<gene>
    <name evidence="1" type="ordered locus">PB2503_11509</name>
</gene>
<evidence type="ECO:0000313" key="2">
    <source>
        <dbReference type="Proteomes" id="UP000001302"/>
    </source>
</evidence>
<dbReference type="PANTHER" id="PTHR43881">
    <property type="entry name" value="GAMMA-GLUTAMYLTRANSPEPTIDASE (AFU_ORTHOLOGUE AFUA_4G13580)"/>
    <property type="match status" value="1"/>
</dbReference>
<name>E0TCW4_PARBH</name>
<dbReference type="InterPro" id="IPR043137">
    <property type="entry name" value="GGT_ssub_C"/>
</dbReference>
<dbReference type="Proteomes" id="UP000001302">
    <property type="component" value="Chromosome"/>
</dbReference>
<dbReference type="InterPro" id="IPR043138">
    <property type="entry name" value="GGT_lsub"/>
</dbReference>
<dbReference type="Pfam" id="PF01019">
    <property type="entry name" value="G_glu_transpept"/>
    <property type="match status" value="1"/>
</dbReference>
<sequence length="519" mass="54814">MVTSPHHLASQAGLDVLREGGTAIEAAIATGACLAVVYPHMNALGGDSFWLIVPPSGAPRAVMGVGKAAADAGLYRGRGLSTIPTRGGLAANTSAGLVEAWRVAREQDPGEGTLPLKRLFDDAIFHAENGVPVTAGHAALAQGKDKELTGDPGYDAIYRPGGKFLVEGERLSQGALAQTLRGLAARGLRDFYEGDIARALTDDLEKAGSPVTAAHLARQEARVVPPLKCCLQNQIEVLNTPPPTQGLVSLLILALFDRIAPDPTEGVDFVHRAVESFKAARRIAAKARLGDPSLMTSDAQSLLDDHAHLNDVAQAIDLGRASPWPDPGSDGGTVWFGAVDRDGTMVSVIQSIYHEYGSGVVLPETGVTWQNRGASFGLKESDPNPIAEGREPFHTLNPAAALLPDGQRMIYGTMGGEGQPQTQSAIFIRRLLFGQPLQAAITAPRWLLGRTWGAATNSLKIEDRMPEDVVEALRAAGHDVELFPSFDSAMGHAGAILRHTHGRLEGATDPRSDGSVAAW</sequence>
<dbReference type="Gene3D" id="3.60.20.40">
    <property type="match status" value="1"/>
</dbReference>
<dbReference type="PANTHER" id="PTHR43881:SF5">
    <property type="entry name" value="GAMMA-GLUTAMYLTRANSPEPTIDASE"/>
    <property type="match status" value="1"/>
</dbReference>
<dbReference type="InterPro" id="IPR029055">
    <property type="entry name" value="Ntn_hydrolases_N"/>
</dbReference>
<evidence type="ECO:0000313" key="1">
    <source>
        <dbReference type="EMBL" id="ADM10347.1"/>
    </source>
</evidence>
<dbReference type="PRINTS" id="PR01210">
    <property type="entry name" value="GGTRANSPTASE"/>
</dbReference>
<keyword evidence="2" id="KW-1185">Reference proteome</keyword>
<protein>
    <submittedName>
        <fullName evidence="1">Gamma-glutamyltranspeptidase</fullName>
    </submittedName>
</protein>
<dbReference type="AlphaFoldDB" id="E0TCW4"/>